<dbReference type="AlphaFoldDB" id="A0AAD2CWN5"/>
<evidence type="ECO:0000256" key="1">
    <source>
        <dbReference type="SAM" id="MobiDB-lite"/>
    </source>
</evidence>
<name>A0AAD2CWN5_EUPCR</name>
<sequence length="167" mass="19274">MDSIAKIICAENLPDEFLSEDVSSCEVPSSEKILLNMNQKSLSNKKKVHMKMFNFDPLETQPNLKNRSTFSSSKKPSKFKTKPDCQERHFGTVCKNFDSTSNLPENKPKKSLKQEIRELLKVAAKIRNSKNLKNTSNYEEFIEPLETRRVQTHIENVTMRDVRPSPQ</sequence>
<gene>
    <name evidence="2" type="ORF">ECRASSUSDP1_LOCUS14835</name>
</gene>
<reference evidence="2" key="1">
    <citation type="submission" date="2023-07" db="EMBL/GenBank/DDBJ databases">
        <authorList>
            <consortium name="AG Swart"/>
            <person name="Singh M."/>
            <person name="Singh A."/>
            <person name="Seah K."/>
            <person name="Emmerich C."/>
        </authorList>
    </citation>
    <scope>NUCLEOTIDE SEQUENCE</scope>
    <source>
        <strain evidence="2">DP1</strain>
    </source>
</reference>
<comment type="caution">
    <text evidence="2">The sequence shown here is derived from an EMBL/GenBank/DDBJ whole genome shotgun (WGS) entry which is preliminary data.</text>
</comment>
<keyword evidence="3" id="KW-1185">Reference proteome</keyword>
<organism evidence="2 3">
    <name type="scientific">Euplotes crassus</name>
    <dbReference type="NCBI Taxonomy" id="5936"/>
    <lineage>
        <taxon>Eukaryota</taxon>
        <taxon>Sar</taxon>
        <taxon>Alveolata</taxon>
        <taxon>Ciliophora</taxon>
        <taxon>Intramacronucleata</taxon>
        <taxon>Spirotrichea</taxon>
        <taxon>Hypotrichia</taxon>
        <taxon>Euplotida</taxon>
        <taxon>Euplotidae</taxon>
        <taxon>Moneuplotes</taxon>
    </lineage>
</organism>
<accession>A0AAD2CWN5</accession>
<dbReference type="Proteomes" id="UP001295684">
    <property type="component" value="Unassembled WGS sequence"/>
</dbReference>
<dbReference type="EMBL" id="CAMPGE010014839">
    <property type="protein sequence ID" value="CAI2373489.1"/>
    <property type="molecule type" value="Genomic_DNA"/>
</dbReference>
<proteinExistence type="predicted"/>
<protein>
    <submittedName>
        <fullName evidence="2">Uncharacterized protein</fullName>
    </submittedName>
</protein>
<feature type="region of interest" description="Disordered" evidence="1">
    <location>
        <begin position="64"/>
        <end position="84"/>
    </location>
</feature>
<evidence type="ECO:0000313" key="2">
    <source>
        <dbReference type="EMBL" id="CAI2373489.1"/>
    </source>
</evidence>
<evidence type="ECO:0000313" key="3">
    <source>
        <dbReference type="Proteomes" id="UP001295684"/>
    </source>
</evidence>